<evidence type="ECO:0000256" key="2">
    <source>
        <dbReference type="ARBA" id="ARBA00022723"/>
    </source>
</evidence>
<feature type="domain" description="Plastocyanin-like" evidence="9">
    <location>
        <begin position="400"/>
        <end position="520"/>
    </location>
</feature>
<organism evidence="11 12">
    <name type="scientific">Marasmiellus scandens</name>
    <dbReference type="NCBI Taxonomy" id="2682957"/>
    <lineage>
        <taxon>Eukaryota</taxon>
        <taxon>Fungi</taxon>
        <taxon>Dikarya</taxon>
        <taxon>Basidiomycota</taxon>
        <taxon>Agaricomycotina</taxon>
        <taxon>Agaricomycetes</taxon>
        <taxon>Agaricomycetidae</taxon>
        <taxon>Agaricales</taxon>
        <taxon>Marasmiineae</taxon>
        <taxon>Omphalotaceae</taxon>
        <taxon>Marasmiellus</taxon>
    </lineage>
</organism>
<evidence type="ECO:0000259" key="9">
    <source>
        <dbReference type="Pfam" id="PF07731"/>
    </source>
</evidence>
<evidence type="ECO:0000256" key="7">
    <source>
        <dbReference type="SAM" id="SignalP"/>
    </source>
</evidence>
<sequence>MVLPASYIFLALALSPFALAADVNYEFNIDNSIVAPDGFERAGCIVNGLVPGTLIQASKNDVLHIKTNNNLTDPTMRRLYRRSFSIHWHGLFQMRTNSEDGPAFVNQCPVSPQHSYTYDIPLNGQAGTFWYHSHLSSQYADGLRGPLVIYDPEDPHLSLYDVDDENTVITLAEWYHLPTIGIEDTYFKVSHHEPIPDSGLINGVGRYIGGPQVPWARINVEAGKRYRFRVINIAAYAAFTFSIDQHQLTVIEADGISHEPLTVDGFEILVAQRYSVVVEANQPVGNYWISAPMTMQHSSDNDNLDTENVFAVLHYIGAPDADPTGKPKAFGAVTTAAGPTPDVAAKGGLKLLDESDLHPLVNPEAPGGSGPADRVIDLDFHHDTDTGEVEWTINGIKYESPDLPTLLNIMVNNFTNEDQFTTSEHTFVLKRDDIVEVQIHGSADGHKHPFHLHGHVFSVVQAMTGAPNFVNPPQRDVVGVGGSTVIIRFKADNPGPWFLHCHIDWHLVAGLAVVFAEDPEGAQSGPKSQIIKQEWLDLCPIYQALPPELQ</sequence>
<evidence type="ECO:0000256" key="5">
    <source>
        <dbReference type="ARBA" id="ARBA00023157"/>
    </source>
</evidence>
<evidence type="ECO:0000256" key="1">
    <source>
        <dbReference type="ARBA" id="ARBA00010609"/>
    </source>
</evidence>
<dbReference type="InterPro" id="IPR011707">
    <property type="entry name" value="Cu-oxidase-like_N"/>
</dbReference>
<dbReference type="PANTHER" id="PTHR11709">
    <property type="entry name" value="MULTI-COPPER OXIDASE"/>
    <property type="match status" value="1"/>
</dbReference>
<protein>
    <submittedName>
        <fullName evidence="11">Laccase 13 variant 1</fullName>
    </submittedName>
</protein>
<dbReference type="EMBL" id="JBANRG010000005">
    <property type="protein sequence ID" value="KAK7466280.1"/>
    <property type="molecule type" value="Genomic_DNA"/>
</dbReference>
<keyword evidence="4" id="KW-0186">Copper</keyword>
<keyword evidence="7" id="KW-0732">Signal</keyword>
<keyword evidence="2" id="KW-0479">Metal-binding</keyword>
<keyword evidence="5" id="KW-1015">Disulfide bond</keyword>
<dbReference type="Pfam" id="PF07731">
    <property type="entry name" value="Cu-oxidase_2"/>
    <property type="match status" value="1"/>
</dbReference>
<evidence type="ECO:0000259" key="8">
    <source>
        <dbReference type="Pfam" id="PF00394"/>
    </source>
</evidence>
<name>A0ABR1JSU1_9AGAR</name>
<dbReference type="PROSITE" id="PS00079">
    <property type="entry name" value="MULTICOPPER_OXIDASE1"/>
    <property type="match status" value="2"/>
</dbReference>
<gene>
    <name evidence="11" type="primary">lcc13_1</name>
    <name evidence="11" type="ORF">VKT23_005008</name>
</gene>
<dbReference type="InterPro" id="IPR033138">
    <property type="entry name" value="Cu_oxidase_CS"/>
</dbReference>
<dbReference type="Proteomes" id="UP001498398">
    <property type="component" value="Unassembled WGS sequence"/>
</dbReference>
<feature type="signal peptide" evidence="7">
    <location>
        <begin position="1"/>
        <end position="20"/>
    </location>
</feature>
<dbReference type="InterPro" id="IPR045087">
    <property type="entry name" value="Cu-oxidase_fam"/>
</dbReference>
<evidence type="ECO:0000256" key="3">
    <source>
        <dbReference type="ARBA" id="ARBA00023002"/>
    </source>
</evidence>
<dbReference type="InterPro" id="IPR011706">
    <property type="entry name" value="Cu-oxidase_C"/>
</dbReference>
<dbReference type="SUPFAM" id="SSF49503">
    <property type="entry name" value="Cupredoxins"/>
    <property type="match status" value="3"/>
</dbReference>
<dbReference type="InterPro" id="IPR008972">
    <property type="entry name" value="Cupredoxin"/>
</dbReference>
<evidence type="ECO:0000256" key="4">
    <source>
        <dbReference type="ARBA" id="ARBA00023008"/>
    </source>
</evidence>
<dbReference type="PANTHER" id="PTHR11709:SF511">
    <property type="entry name" value="LACCASE"/>
    <property type="match status" value="1"/>
</dbReference>
<dbReference type="InterPro" id="IPR001117">
    <property type="entry name" value="Cu-oxidase_2nd"/>
</dbReference>
<dbReference type="Gene3D" id="2.60.40.420">
    <property type="entry name" value="Cupredoxins - blue copper proteins"/>
    <property type="match status" value="3"/>
</dbReference>
<evidence type="ECO:0000313" key="12">
    <source>
        <dbReference type="Proteomes" id="UP001498398"/>
    </source>
</evidence>
<feature type="domain" description="Plastocyanin-like" evidence="10">
    <location>
        <begin position="32"/>
        <end position="153"/>
    </location>
</feature>
<proteinExistence type="inferred from homology"/>
<keyword evidence="12" id="KW-1185">Reference proteome</keyword>
<evidence type="ECO:0000313" key="11">
    <source>
        <dbReference type="EMBL" id="KAK7466280.1"/>
    </source>
</evidence>
<keyword evidence="6" id="KW-0325">Glycoprotein</keyword>
<accession>A0ABR1JSU1</accession>
<comment type="similarity">
    <text evidence="1">Belongs to the multicopper oxidase family.</text>
</comment>
<dbReference type="InterPro" id="IPR002355">
    <property type="entry name" value="Cu_oxidase_Cu_BS"/>
</dbReference>
<evidence type="ECO:0000256" key="6">
    <source>
        <dbReference type="ARBA" id="ARBA00023180"/>
    </source>
</evidence>
<keyword evidence="3" id="KW-0560">Oxidoreductase</keyword>
<dbReference type="CDD" id="cd13903">
    <property type="entry name" value="CuRO_3_Tv-LCC_like"/>
    <property type="match status" value="1"/>
</dbReference>
<comment type="caution">
    <text evidence="11">The sequence shown here is derived from an EMBL/GenBank/DDBJ whole genome shotgun (WGS) entry which is preliminary data.</text>
</comment>
<dbReference type="Pfam" id="PF07732">
    <property type="entry name" value="Cu-oxidase_3"/>
    <property type="match status" value="1"/>
</dbReference>
<feature type="domain" description="Plastocyanin-like" evidence="8">
    <location>
        <begin position="165"/>
        <end position="318"/>
    </location>
</feature>
<dbReference type="PROSITE" id="PS00080">
    <property type="entry name" value="MULTICOPPER_OXIDASE2"/>
    <property type="match status" value="1"/>
</dbReference>
<feature type="chain" id="PRO_5045358731" evidence="7">
    <location>
        <begin position="21"/>
        <end position="550"/>
    </location>
</feature>
<evidence type="ECO:0000259" key="10">
    <source>
        <dbReference type="Pfam" id="PF07732"/>
    </source>
</evidence>
<dbReference type="Pfam" id="PF00394">
    <property type="entry name" value="Cu-oxidase"/>
    <property type="match status" value="1"/>
</dbReference>
<reference evidence="11 12" key="1">
    <citation type="submission" date="2024-01" db="EMBL/GenBank/DDBJ databases">
        <title>A draft genome for the cacao thread blight pathogen Marasmiellus scandens.</title>
        <authorList>
            <person name="Baruah I.K."/>
            <person name="Leung J."/>
            <person name="Bukari Y."/>
            <person name="Amoako-Attah I."/>
            <person name="Meinhardt L.W."/>
            <person name="Bailey B.A."/>
            <person name="Cohen S.P."/>
        </authorList>
    </citation>
    <scope>NUCLEOTIDE SEQUENCE [LARGE SCALE GENOMIC DNA]</scope>
    <source>
        <strain evidence="11 12">GH-19</strain>
    </source>
</reference>